<proteinExistence type="predicted"/>
<protein>
    <recommendedName>
        <fullName evidence="4">SMODS and SLOG-associating 2TM effector domain-containing protein</fullName>
    </recommendedName>
</protein>
<dbReference type="RefSeq" id="WP_377511411.1">
    <property type="nucleotide sequence ID" value="NZ_JBHULU010000022.1"/>
</dbReference>
<reference evidence="3" key="1">
    <citation type="journal article" date="2019" name="Int. J. Syst. Evol. Microbiol.">
        <title>The Global Catalogue of Microorganisms (GCM) 10K type strain sequencing project: providing services to taxonomists for standard genome sequencing and annotation.</title>
        <authorList>
            <consortium name="The Broad Institute Genomics Platform"/>
            <consortium name="The Broad Institute Genome Sequencing Center for Infectious Disease"/>
            <person name="Wu L."/>
            <person name="Ma J."/>
        </authorList>
    </citation>
    <scope>NUCLEOTIDE SEQUENCE [LARGE SCALE GENOMIC DNA]</scope>
    <source>
        <strain evidence="3">KCTC 42498</strain>
    </source>
</reference>
<evidence type="ECO:0000313" key="2">
    <source>
        <dbReference type="EMBL" id="MFD2515829.1"/>
    </source>
</evidence>
<comment type="caution">
    <text evidence="2">The sequence shown here is derived from an EMBL/GenBank/DDBJ whole genome shotgun (WGS) entry which is preliminary data.</text>
</comment>
<keyword evidence="1" id="KW-1133">Transmembrane helix</keyword>
<evidence type="ECO:0008006" key="4">
    <source>
        <dbReference type="Google" id="ProtNLM"/>
    </source>
</evidence>
<gene>
    <name evidence="2" type="ORF">ACFSRY_18295</name>
</gene>
<keyword evidence="1" id="KW-0812">Transmembrane</keyword>
<organism evidence="2 3">
    <name type="scientific">Pontibacter locisalis</name>
    <dbReference type="NCBI Taxonomy" id="1719035"/>
    <lineage>
        <taxon>Bacteria</taxon>
        <taxon>Pseudomonadati</taxon>
        <taxon>Bacteroidota</taxon>
        <taxon>Cytophagia</taxon>
        <taxon>Cytophagales</taxon>
        <taxon>Hymenobacteraceae</taxon>
        <taxon>Pontibacter</taxon>
    </lineage>
</organism>
<sequence length="356" mass="40553">MKDFDINSQEWWNDDQKPDQAFFDEANAKIKSIYDSLNNFQDEEVKEDHTKKVDKIKLLEGLIKHYLDLTKALDQRRGDYFKAGLQLFTIALAGLGIVIRYISPSNLTVLGLVSASIAIGLAIIIYTGFRIITTYYWQTKSDRYHFLKIDAKKLNYLGNSWMWFYHGVPGVSKIPFTDNPKKGSNEDLQLNKKGVLGYLEGAEAYFNNYIKATDKDIFIQHLRYTYLLLVHNAYKNKFDRQLTDRLSIGTRWAAFATVIALVVSIVYSSVTKLPFSRQEIVDMTNRELYDSLSQNSDIVTINPVQQNNKLQDSALTIKNNFAIDSSKILVAAIDTTATKQSTAEKTTPKPKTAPTK</sequence>
<feature type="transmembrane region" description="Helical" evidence="1">
    <location>
        <begin position="109"/>
        <end position="129"/>
    </location>
</feature>
<dbReference type="Proteomes" id="UP001597544">
    <property type="component" value="Unassembled WGS sequence"/>
</dbReference>
<accession>A0ABW5IR19</accession>
<keyword evidence="1" id="KW-0472">Membrane</keyword>
<feature type="transmembrane region" description="Helical" evidence="1">
    <location>
        <begin position="83"/>
        <end position="103"/>
    </location>
</feature>
<dbReference type="EMBL" id="JBHULU010000022">
    <property type="protein sequence ID" value="MFD2515829.1"/>
    <property type="molecule type" value="Genomic_DNA"/>
</dbReference>
<name>A0ABW5IR19_9BACT</name>
<evidence type="ECO:0000313" key="3">
    <source>
        <dbReference type="Proteomes" id="UP001597544"/>
    </source>
</evidence>
<feature type="transmembrane region" description="Helical" evidence="1">
    <location>
        <begin position="252"/>
        <end position="270"/>
    </location>
</feature>
<keyword evidence="3" id="KW-1185">Reference proteome</keyword>
<evidence type="ECO:0000256" key="1">
    <source>
        <dbReference type="SAM" id="Phobius"/>
    </source>
</evidence>